<sequence length="529" mass="61291">NNKILSMNIFESQKSNILIISVLAIVSLLFRINFASFDIPILLDGLEYYSFGYEVAFSHSYPVGILGTNDGWSLFLSSFFMLFNNTDFMTLNFVQRSLSISLSVITVIPVYYLCRQFVSERFAVIGAVFFIFDPRIISNSTLGIIEPLFIFLNVLVLVTIFKNNSKFIYLSFLLIALSSIVRYEGLLMIIPVVIFYFLRFRFNQKIIRNFFIGLIIFLIILSPIVVLRTSANGMDGLSSHIFPSAYISQELDKKLDSESISGRMYDNFILDFSVKSVFNTLKYLGWVSIPLFILFLPIAAYRIFQNKNDKINYLLLFSAFLIIPALYAYGREIQETRYLLVLVPIFSVFSAYGLSKFRKLSSNFWIAVLFIGIISMSILFLWYFQDEEYNIKKEVYYVSKIVTDVATGVNNYEKSHMLKAAELDQNWPEPLEVANSGEFEGEIVTKVNIIPVDDSSDLVEFIHNSKTLNLSHLVIFEKNQKEFFDDVFVNPENYPYLELEFDSDTIDFENKILIYEINYERFNEFIVEK</sequence>
<feature type="transmembrane region" description="Helical" evidence="8">
    <location>
        <begin position="336"/>
        <end position="355"/>
    </location>
</feature>
<evidence type="ECO:0000256" key="5">
    <source>
        <dbReference type="ARBA" id="ARBA00022692"/>
    </source>
</evidence>
<dbReference type="GO" id="GO:0016763">
    <property type="term" value="F:pentosyltransferase activity"/>
    <property type="evidence" value="ECO:0007669"/>
    <property type="project" value="TreeGrafter"/>
</dbReference>
<reference evidence="9" key="1">
    <citation type="submission" date="2018-05" db="EMBL/GenBank/DDBJ databases">
        <authorList>
            <person name="Lanie J.A."/>
            <person name="Ng W.-L."/>
            <person name="Kazmierczak K.M."/>
            <person name="Andrzejewski T.M."/>
            <person name="Davidsen T.M."/>
            <person name="Wayne K.J."/>
            <person name="Tettelin H."/>
            <person name="Glass J.I."/>
            <person name="Rusch D."/>
            <person name="Podicherti R."/>
            <person name="Tsui H.-C.T."/>
            <person name="Winkler M.E."/>
        </authorList>
    </citation>
    <scope>NUCLEOTIDE SEQUENCE</scope>
</reference>
<evidence type="ECO:0000256" key="3">
    <source>
        <dbReference type="ARBA" id="ARBA00022676"/>
    </source>
</evidence>
<proteinExistence type="predicted"/>
<keyword evidence="6 8" id="KW-1133">Transmembrane helix</keyword>
<dbReference type="GO" id="GO:0008610">
    <property type="term" value="P:lipid biosynthetic process"/>
    <property type="evidence" value="ECO:0007669"/>
    <property type="project" value="UniProtKB-ARBA"/>
</dbReference>
<dbReference type="PANTHER" id="PTHR33908:SF11">
    <property type="entry name" value="MEMBRANE PROTEIN"/>
    <property type="match status" value="1"/>
</dbReference>
<keyword evidence="7 8" id="KW-0472">Membrane</keyword>
<evidence type="ECO:0000313" key="9">
    <source>
        <dbReference type="EMBL" id="SVB26717.1"/>
    </source>
</evidence>
<organism evidence="9">
    <name type="scientific">marine metagenome</name>
    <dbReference type="NCBI Taxonomy" id="408172"/>
    <lineage>
        <taxon>unclassified sequences</taxon>
        <taxon>metagenomes</taxon>
        <taxon>ecological metagenomes</taxon>
    </lineage>
</organism>
<dbReference type="GO" id="GO:0005886">
    <property type="term" value="C:plasma membrane"/>
    <property type="evidence" value="ECO:0007669"/>
    <property type="project" value="UniProtKB-SubCell"/>
</dbReference>
<dbReference type="InterPro" id="IPR050297">
    <property type="entry name" value="LipidA_mod_glycosyltrf_83"/>
</dbReference>
<feature type="non-terminal residue" evidence="9">
    <location>
        <position position="1"/>
    </location>
</feature>
<evidence type="ECO:0000256" key="6">
    <source>
        <dbReference type="ARBA" id="ARBA00022989"/>
    </source>
</evidence>
<evidence type="ECO:0000256" key="7">
    <source>
        <dbReference type="ARBA" id="ARBA00023136"/>
    </source>
</evidence>
<keyword evidence="4" id="KW-0808">Transferase</keyword>
<dbReference type="PANTHER" id="PTHR33908">
    <property type="entry name" value="MANNOSYLTRANSFERASE YKCB-RELATED"/>
    <property type="match status" value="1"/>
</dbReference>
<feature type="transmembrane region" description="Helical" evidence="8">
    <location>
        <begin position="210"/>
        <end position="227"/>
    </location>
</feature>
<accession>A0A382CN34</accession>
<feature type="transmembrane region" description="Helical" evidence="8">
    <location>
        <begin position="283"/>
        <end position="304"/>
    </location>
</feature>
<evidence type="ECO:0000256" key="8">
    <source>
        <dbReference type="SAM" id="Phobius"/>
    </source>
</evidence>
<gene>
    <name evidence="9" type="ORF">METZ01_LOCUS179571</name>
</gene>
<keyword evidence="5 8" id="KW-0812">Transmembrane</keyword>
<protein>
    <submittedName>
        <fullName evidence="9">Uncharacterized protein</fullName>
    </submittedName>
</protein>
<keyword evidence="2" id="KW-1003">Cell membrane</keyword>
<keyword evidence="3" id="KW-0328">Glycosyltransferase</keyword>
<dbReference type="AlphaFoldDB" id="A0A382CN34"/>
<dbReference type="EMBL" id="UINC01035004">
    <property type="protein sequence ID" value="SVB26717.1"/>
    <property type="molecule type" value="Genomic_DNA"/>
</dbReference>
<feature type="transmembrane region" description="Helical" evidence="8">
    <location>
        <begin position="364"/>
        <end position="384"/>
    </location>
</feature>
<feature type="transmembrane region" description="Helical" evidence="8">
    <location>
        <begin position="311"/>
        <end position="330"/>
    </location>
</feature>
<name>A0A382CN34_9ZZZZ</name>
<evidence type="ECO:0000256" key="2">
    <source>
        <dbReference type="ARBA" id="ARBA00022475"/>
    </source>
</evidence>
<evidence type="ECO:0000256" key="1">
    <source>
        <dbReference type="ARBA" id="ARBA00004651"/>
    </source>
</evidence>
<feature type="transmembrane region" description="Helical" evidence="8">
    <location>
        <begin position="167"/>
        <end position="198"/>
    </location>
</feature>
<feature type="transmembrane region" description="Helical" evidence="8">
    <location>
        <begin position="93"/>
        <end position="112"/>
    </location>
</feature>
<evidence type="ECO:0000256" key="4">
    <source>
        <dbReference type="ARBA" id="ARBA00022679"/>
    </source>
</evidence>
<comment type="subcellular location">
    <subcellularLocation>
        <location evidence="1">Cell membrane</location>
        <topology evidence="1">Multi-pass membrane protein</topology>
    </subcellularLocation>
</comment>
<feature type="transmembrane region" description="Helical" evidence="8">
    <location>
        <begin position="144"/>
        <end position="161"/>
    </location>
</feature>
<feature type="transmembrane region" description="Helical" evidence="8">
    <location>
        <begin position="17"/>
        <end position="43"/>
    </location>
</feature>